<evidence type="ECO:0000256" key="1">
    <source>
        <dbReference type="SAM" id="SignalP"/>
    </source>
</evidence>
<proteinExistence type="predicted"/>
<dbReference type="EMBL" id="BTRK01000003">
    <property type="protein sequence ID" value="GMR42965.1"/>
    <property type="molecule type" value="Genomic_DNA"/>
</dbReference>
<dbReference type="AlphaFoldDB" id="A0AAN5CEN8"/>
<organism evidence="2 3">
    <name type="scientific">Pristionchus mayeri</name>
    <dbReference type="NCBI Taxonomy" id="1317129"/>
    <lineage>
        <taxon>Eukaryota</taxon>
        <taxon>Metazoa</taxon>
        <taxon>Ecdysozoa</taxon>
        <taxon>Nematoda</taxon>
        <taxon>Chromadorea</taxon>
        <taxon>Rhabditida</taxon>
        <taxon>Rhabditina</taxon>
        <taxon>Diplogasteromorpha</taxon>
        <taxon>Diplogasteroidea</taxon>
        <taxon>Neodiplogasteridae</taxon>
        <taxon>Pristionchus</taxon>
    </lineage>
</organism>
<reference evidence="3" key="1">
    <citation type="submission" date="2022-10" db="EMBL/GenBank/DDBJ databases">
        <title>Genome assembly of Pristionchus species.</title>
        <authorList>
            <person name="Yoshida K."/>
            <person name="Sommer R.J."/>
        </authorList>
    </citation>
    <scope>NUCLEOTIDE SEQUENCE [LARGE SCALE GENOMIC DNA]</scope>
    <source>
        <strain evidence="3">RS5460</strain>
    </source>
</reference>
<evidence type="ECO:0000313" key="2">
    <source>
        <dbReference type="EMBL" id="GMR42965.1"/>
    </source>
</evidence>
<protein>
    <submittedName>
        <fullName evidence="2">Uncharacterized protein</fullName>
    </submittedName>
</protein>
<feature type="signal peptide" evidence="1">
    <location>
        <begin position="1"/>
        <end position="17"/>
    </location>
</feature>
<dbReference type="Proteomes" id="UP001328107">
    <property type="component" value="Unassembled WGS sequence"/>
</dbReference>
<sequence length="106" mass="11026">MVPRVLLILILLPFVSATDHIRAKRCFGCISFPRFELPRLQLPCFSFPRFQLPNLFGCGGLFGGGGGCGGEFAGGGYGGAQYGSYGGGYVQSPCGGYSGYAGPCGK</sequence>
<gene>
    <name evidence="2" type="ORF">PMAYCL1PPCAC_13160</name>
</gene>
<evidence type="ECO:0000313" key="3">
    <source>
        <dbReference type="Proteomes" id="UP001328107"/>
    </source>
</evidence>
<accession>A0AAN5CEN8</accession>
<keyword evidence="1" id="KW-0732">Signal</keyword>
<name>A0AAN5CEN8_9BILA</name>
<keyword evidence="3" id="KW-1185">Reference proteome</keyword>
<comment type="caution">
    <text evidence="2">The sequence shown here is derived from an EMBL/GenBank/DDBJ whole genome shotgun (WGS) entry which is preliminary data.</text>
</comment>
<feature type="chain" id="PRO_5042888039" evidence="1">
    <location>
        <begin position="18"/>
        <end position="106"/>
    </location>
</feature>